<evidence type="ECO:0000259" key="12">
    <source>
        <dbReference type="PROSITE" id="PS51007"/>
    </source>
</evidence>
<dbReference type="GO" id="GO:0046872">
    <property type="term" value="F:metal ion binding"/>
    <property type="evidence" value="ECO:0007669"/>
    <property type="project" value="UniProtKB-KW"/>
</dbReference>
<evidence type="ECO:0000313" key="14">
    <source>
        <dbReference type="Proteomes" id="UP000198339"/>
    </source>
</evidence>
<feature type="transmembrane region" description="Helical" evidence="10">
    <location>
        <begin position="609"/>
        <end position="634"/>
    </location>
</feature>
<evidence type="ECO:0000256" key="7">
    <source>
        <dbReference type="ARBA" id="ARBA00023004"/>
    </source>
</evidence>
<dbReference type="Pfam" id="PF13442">
    <property type="entry name" value="Cytochrome_CBB3"/>
    <property type="match status" value="1"/>
</dbReference>
<protein>
    <submittedName>
        <fullName evidence="13">High-affinity iron transporter</fullName>
    </submittedName>
</protein>
<feature type="signal peptide" evidence="11">
    <location>
        <begin position="1"/>
        <end position="29"/>
    </location>
</feature>
<dbReference type="AlphaFoldDB" id="A0A239ITP4"/>
<keyword evidence="5 9" id="KW-0479">Metal-binding</keyword>
<evidence type="ECO:0000256" key="2">
    <source>
        <dbReference type="ARBA" id="ARBA00008333"/>
    </source>
</evidence>
<feature type="transmembrane region" description="Helical" evidence="10">
    <location>
        <begin position="388"/>
        <end position="412"/>
    </location>
</feature>
<dbReference type="PROSITE" id="PS51007">
    <property type="entry name" value="CYTC"/>
    <property type="match status" value="1"/>
</dbReference>
<comment type="subcellular location">
    <subcellularLocation>
        <location evidence="1">Membrane</location>
        <topology evidence="1">Multi-pass membrane protein</topology>
    </subcellularLocation>
</comment>
<evidence type="ECO:0000256" key="6">
    <source>
        <dbReference type="ARBA" id="ARBA00022989"/>
    </source>
</evidence>
<evidence type="ECO:0000256" key="8">
    <source>
        <dbReference type="ARBA" id="ARBA00023136"/>
    </source>
</evidence>
<feature type="transmembrane region" description="Helical" evidence="10">
    <location>
        <begin position="567"/>
        <end position="589"/>
    </location>
</feature>
<evidence type="ECO:0000256" key="10">
    <source>
        <dbReference type="SAM" id="Phobius"/>
    </source>
</evidence>
<keyword evidence="6 10" id="KW-1133">Transmembrane helix</keyword>
<evidence type="ECO:0000256" key="11">
    <source>
        <dbReference type="SAM" id="SignalP"/>
    </source>
</evidence>
<dbReference type="InterPro" id="IPR004923">
    <property type="entry name" value="FTR1/Fip1/EfeU"/>
</dbReference>
<evidence type="ECO:0000256" key="5">
    <source>
        <dbReference type="ARBA" id="ARBA00022723"/>
    </source>
</evidence>
<reference evidence="13 14" key="1">
    <citation type="submission" date="2017-06" db="EMBL/GenBank/DDBJ databases">
        <authorList>
            <person name="Kim H.J."/>
            <person name="Triplett B.A."/>
        </authorList>
    </citation>
    <scope>NUCLEOTIDE SEQUENCE [LARGE SCALE GENOMIC DNA]</scope>
    <source>
        <strain evidence="13 14">DS15</strain>
    </source>
</reference>
<dbReference type="EMBL" id="FZPA01000008">
    <property type="protein sequence ID" value="SNS96939.1"/>
    <property type="molecule type" value="Genomic_DNA"/>
</dbReference>
<gene>
    <name evidence="13" type="ORF">SAMN06295955_108156</name>
</gene>
<evidence type="ECO:0000313" key="13">
    <source>
        <dbReference type="EMBL" id="SNS96939.1"/>
    </source>
</evidence>
<name>A0A239ITP4_9SPHN</name>
<dbReference type="PANTHER" id="PTHR31632">
    <property type="entry name" value="IRON TRANSPORTER FTH1"/>
    <property type="match status" value="1"/>
</dbReference>
<accession>A0A239ITP4</accession>
<dbReference type="PANTHER" id="PTHR31632:SF2">
    <property type="entry name" value="PLASMA MEMBRANE IRON PERMEASE"/>
    <property type="match status" value="1"/>
</dbReference>
<dbReference type="Proteomes" id="UP000198339">
    <property type="component" value="Unassembled WGS sequence"/>
</dbReference>
<keyword evidence="11" id="KW-0732">Signal</keyword>
<keyword evidence="3 9" id="KW-0349">Heme</keyword>
<keyword evidence="14" id="KW-1185">Reference proteome</keyword>
<feature type="chain" id="PRO_5012828255" evidence="11">
    <location>
        <begin position="30"/>
        <end position="647"/>
    </location>
</feature>
<keyword evidence="8 10" id="KW-0472">Membrane</keyword>
<sequence>MVLLFRLRLLTLLLAALGGIMLHPAAARAQGGEVQTVWRLLDYVAVDYAGAVSGGRVTSTTEYAEMTEFSATIRTGIAALPSNPGRARLIAEAQGLEAAIASKAAPEAVAQKARALASDLLAAYPVPLAPAKAPDPARGAALYAENCASCHGAKGDGHGPQTIGMDPPPIAFTDAERARKRSLFALYQVIDQGLDGTAMQSFAHLPSEDRWALSAYVGGFAFKDTVAGERIWKTDPALRQRFPDLQAFTSMTPEALGRAIGQDKADAVIAYLRANPQALRPPTPASLAVAREKLAQSLAAYRAGDRRGAEQLALSAYLDGFEPLEPVLTARDATLMARIEGAMGEFRTAIGRGEPADVLASKSAVIEGLFTDAETVLSPDAASDASTFIGALTILLREGLEALLIVVAMIAFLRKADRPEVLSYVHGGWIAALIAGGATWAVATYAISISGASRELTEGFGSLFAAVVLVSVGIWMHGKSHAESWQRYIREALGKALSRRSAWFLFGLAFLVVYREAFETILFFAALAAQGRGSVIAAGAATAVAVLAVVAWAMLRYSRSLPIGKFFAYSSVLIAILAVVLAGKGTAALQEAGLIDITPVAHVPRLSMLGIFPSLQPLLLQFLALAILWLGFWYNGRKHAAASAAAE</sequence>
<dbReference type="InterPro" id="IPR036909">
    <property type="entry name" value="Cyt_c-like_dom_sf"/>
</dbReference>
<keyword evidence="7 9" id="KW-0408">Iron</keyword>
<evidence type="ECO:0000256" key="1">
    <source>
        <dbReference type="ARBA" id="ARBA00004141"/>
    </source>
</evidence>
<proteinExistence type="inferred from homology"/>
<evidence type="ECO:0000256" key="4">
    <source>
        <dbReference type="ARBA" id="ARBA00022692"/>
    </source>
</evidence>
<feature type="transmembrane region" description="Helical" evidence="10">
    <location>
        <begin position="535"/>
        <end position="555"/>
    </location>
</feature>
<dbReference type="GO" id="GO:0015093">
    <property type="term" value="F:ferrous iron transmembrane transporter activity"/>
    <property type="evidence" value="ECO:0007669"/>
    <property type="project" value="TreeGrafter"/>
</dbReference>
<dbReference type="GO" id="GO:0033573">
    <property type="term" value="C:high-affinity iron permease complex"/>
    <property type="evidence" value="ECO:0007669"/>
    <property type="project" value="InterPro"/>
</dbReference>
<comment type="similarity">
    <text evidence="2">Belongs to the oxidase-dependent Fe transporter (OFeT) (TC 9.A.10.1) family.</text>
</comment>
<dbReference type="GO" id="GO:0009055">
    <property type="term" value="F:electron transfer activity"/>
    <property type="evidence" value="ECO:0007669"/>
    <property type="project" value="InterPro"/>
</dbReference>
<feature type="transmembrane region" description="Helical" evidence="10">
    <location>
        <begin position="503"/>
        <end position="529"/>
    </location>
</feature>
<dbReference type="SUPFAM" id="SSF46626">
    <property type="entry name" value="Cytochrome c"/>
    <property type="match status" value="1"/>
</dbReference>
<dbReference type="GO" id="GO:0020037">
    <property type="term" value="F:heme binding"/>
    <property type="evidence" value="ECO:0007669"/>
    <property type="project" value="InterPro"/>
</dbReference>
<keyword evidence="4 10" id="KW-0812">Transmembrane</keyword>
<evidence type="ECO:0000256" key="3">
    <source>
        <dbReference type="ARBA" id="ARBA00022617"/>
    </source>
</evidence>
<organism evidence="13 14">
    <name type="scientific">Sphingopyxis indica</name>
    <dbReference type="NCBI Taxonomy" id="436663"/>
    <lineage>
        <taxon>Bacteria</taxon>
        <taxon>Pseudomonadati</taxon>
        <taxon>Pseudomonadota</taxon>
        <taxon>Alphaproteobacteria</taxon>
        <taxon>Sphingomonadales</taxon>
        <taxon>Sphingomonadaceae</taxon>
        <taxon>Sphingopyxis</taxon>
    </lineage>
</organism>
<evidence type="ECO:0000256" key="9">
    <source>
        <dbReference type="PROSITE-ProRule" id="PRU00433"/>
    </source>
</evidence>
<dbReference type="Pfam" id="PF03239">
    <property type="entry name" value="FTR1"/>
    <property type="match status" value="1"/>
</dbReference>
<feature type="transmembrane region" description="Helical" evidence="10">
    <location>
        <begin position="424"/>
        <end position="447"/>
    </location>
</feature>
<dbReference type="Gene3D" id="1.10.760.10">
    <property type="entry name" value="Cytochrome c-like domain"/>
    <property type="match status" value="1"/>
</dbReference>
<dbReference type="InterPro" id="IPR009056">
    <property type="entry name" value="Cyt_c-like_dom"/>
</dbReference>
<feature type="transmembrane region" description="Helical" evidence="10">
    <location>
        <begin position="459"/>
        <end position="478"/>
    </location>
</feature>
<feature type="domain" description="Cytochrome c" evidence="12">
    <location>
        <begin position="134"/>
        <end position="276"/>
    </location>
</feature>